<name>A0AAN7P1R4_9COLE</name>
<sequence length="948" mass="109108">MDGCLEIEKVFENRKCINKDDKVYSCNVLCALSQKLNPDDIVPEGKEVIHYMCIHPILLSKLVQVIEDSEDLQICTYATSILYNLLLISNEEEKQVIKKLLNTTEYFNQLLQCAYKAHDRFCKTKEYNDSFPNMHTKLFYFIATVYPIKKCRKLSGNIDDNTVRFFGELLTTHHTKKELAMHLLSVLKLICVQKKNSEILSSQEFFDSICLACKITQKASSGVFILKVISRSATALQCMASNEKVNKFVLNLINYTGKRAVNKRYVMTILYRITTTEIGLRLFLEAGGFNALFNYFMRSDSNRLASIKAYTILHRTLTKLTLPNTYSNREFQKNYDGGNSSSDESDLESDSGDDLEDDDASDKVTRELHTSNFKKNHIDDCIKNNLDEMNIFFGELLNNTNFSELTCFKGMSKMSNIITDWQEIIESRIFNLKSTNRQAFPDTLMLDSCDEENYLSLSTNNFCVEYLGYRLKYAKGTMENMYKPKIVYSRDTKYAPSIPNAKSLMKSCKDDNNDTTSLQFESRFESGNLMSAKQTGNFEYELLLSTDTQSCNGCQWFYFQVSNMIAGAVYIFNIVNFMKINSQYNYGMQPVLFSVKNYVKNRIGWKRCGEKIIYYGNNCTDENNTIQYRTLSFWVTFQYDNDYVYLAYHYPYTYTRLLMFLSPLVNGDFNNITLRIDKLCNTSGNKNEVPLLTITSAANAALNKCPLIFITSRVHPGETNSSWIMEGIIKFLLSNDCEQAVKARESFIFKIIPMLNPEGVIYGNTRNSLNGIDLNRCWLKPNQLKCPEIYYTKRLIAYAKDVLKQPISLYIDIHGHSRKKFFFFYGCNPSMSWNNNDANYDDCQDILKIFPQMVHRFNPHIRLTSCRYKIQKSKESTGRVVAWREFGIQHSYTLECSYCSGFGQQTMNTKILSDIGASIIAALGTITDDSTVSPNFLNSLGMNSFNKM</sequence>
<evidence type="ECO:0000256" key="3">
    <source>
        <dbReference type="ARBA" id="ARBA00024524"/>
    </source>
</evidence>
<dbReference type="Pfam" id="PF00246">
    <property type="entry name" value="Peptidase_M14"/>
    <property type="match status" value="1"/>
</dbReference>
<evidence type="ECO:0000313" key="8">
    <source>
        <dbReference type="EMBL" id="KAK4872301.1"/>
    </source>
</evidence>
<evidence type="ECO:0000313" key="9">
    <source>
        <dbReference type="Proteomes" id="UP001353858"/>
    </source>
</evidence>
<accession>A0AAN7P1R4</accession>
<comment type="caution">
    <text evidence="8">The sequence shown here is derived from an EMBL/GenBank/DDBJ whole genome shotgun (WGS) entry which is preliminary data.</text>
</comment>
<dbReference type="InterPro" id="IPR000834">
    <property type="entry name" value="Peptidase_M14"/>
</dbReference>
<feature type="region of interest" description="Disordered" evidence="6">
    <location>
        <begin position="332"/>
        <end position="361"/>
    </location>
</feature>
<dbReference type="EMBL" id="JARPUR010000008">
    <property type="protein sequence ID" value="KAK4872301.1"/>
    <property type="molecule type" value="Genomic_DNA"/>
</dbReference>
<dbReference type="GO" id="GO:0004181">
    <property type="term" value="F:metallocarboxypeptidase activity"/>
    <property type="evidence" value="ECO:0007669"/>
    <property type="project" value="InterPro"/>
</dbReference>
<dbReference type="Gene3D" id="1.25.10.10">
    <property type="entry name" value="Leucine-rich Repeat Variant"/>
    <property type="match status" value="1"/>
</dbReference>
<dbReference type="InterPro" id="IPR050821">
    <property type="entry name" value="Cytosolic_carboxypeptidase"/>
</dbReference>
<evidence type="ECO:0000256" key="6">
    <source>
        <dbReference type="SAM" id="MobiDB-lite"/>
    </source>
</evidence>
<evidence type="ECO:0000256" key="4">
    <source>
        <dbReference type="ARBA" id="ARBA00026108"/>
    </source>
</evidence>
<protein>
    <recommendedName>
        <fullName evidence="4">tubulin-glutamate carboxypeptidase</fullName>
        <ecNumber evidence="4">3.4.17.24</ecNumber>
    </recommendedName>
</protein>
<dbReference type="SUPFAM" id="SSF53187">
    <property type="entry name" value="Zn-dependent exopeptidases"/>
    <property type="match status" value="1"/>
</dbReference>
<dbReference type="PANTHER" id="PTHR12756">
    <property type="entry name" value="CYTOSOLIC CARBOXYPEPTIDASE"/>
    <property type="match status" value="1"/>
</dbReference>
<comment type="cofactor">
    <cofactor evidence="1">
        <name>Zn(2+)</name>
        <dbReference type="ChEBI" id="CHEBI:29105"/>
    </cofactor>
</comment>
<dbReference type="InterPro" id="IPR040626">
    <property type="entry name" value="Pepdidase_M14_N"/>
</dbReference>
<dbReference type="EC" id="3.4.17.24" evidence="4"/>
<dbReference type="PANTHER" id="PTHR12756:SF11">
    <property type="entry name" value="CYTOSOLIC CARBOXYPEPTIDASE 1"/>
    <property type="match status" value="1"/>
</dbReference>
<feature type="domain" description="Peptidase M14" evidence="7">
    <location>
        <begin position="650"/>
        <end position="930"/>
    </location>
</feature>
<comment type="catalytic activity">
    <reaction evidence="3">
        <text>C-terminal L-alpha-aminoacyl-L-glutamyl-L-glutamyl-[tubulin] + H2O = C-terminal L-alpha-aminoacyl-L-glutamyl-[tubulin] + L-glutamate</text>
        <dbReference type="Rhea" id="RHEA:63792"/>
        <dbReference type="Rhea" id="RHEA-COMP:16435"/>
        <dbReference type="Rhea" id="RHEA-COMP:16436"/>
        <dbReference type="ChEBI" id="CHEBI:15377"/>
        <dbReference type="ChEBI" id="CHEBI:29985"/>
        <dbReference type="ChEBI" id="CHEBI:149555"/>
        <dbReference type="ChEBI" id="CHEBI:149556"/>
        <dbReference type="EC" id="3.4.17.24"/>
    </reaction>
    <physiologicalReaction direction="left-to-right" evidence="3">
        <dbReference type="Rhea" id="RHEA:63793"/>
    </physiologicalReaction>
</comment>
<dbReference type="PROSITE" id="PS52035">
    <property type="entry name" value="PEPTIDASE_M14"/>
    <property type="match status" value="1"/>
</dbReference>
<dbReference type="Pfam" id="PF18027">
    <property type="entry name" value="Pepdidase_M14_N"/>
    <property type="match status" value="1"/>
</dbReference>
<gene>
    <name evidence="8" type="ORF">RN001_016425</name>
</gene>
<evidence type="ECO:0000256" key="2">
    <source>
        <dbReference type="ARBA" id="ARBA00005988"/>
    </source>
</evidence>
<evidence type="ECO:0000256" key="1">
    <source>
        <dbReference type="ARBA" id="ARBA00001947"/>
    </source>
</evidence>
<dbReference type="InterPro" id="IPR011989">
    <property type="entry name" value="ARM-like"/>
</dbReference>
<keyword evidence="9" id="KW-1185">Reference proteome</keyword>
<dbReference type="SUPFAM" id="SSF48371">
    <property type="entry name" value="ARM repeat"/>
    <property type="match status" value="1"/>
</dbReference>
<dbReference type="GO" id="GO:0008270">
    <property type="term" value="F:zinc ion binding"/>
    <property type="evidence" value="ECO:0007669"/>
    <property type="project" value="InterPro"/>
</dbReference>
<dbReference type="Gene3D" id="3.40.630.10">
    <property type="entry name" value="Zn peptidases"/>
    <property type="match status" value="1"/>
</dbReference>
<reference evidence="9" key="1">
    <citation type="submission" date="2023-01" db="EMBL/GenBank/DDBJ databases">
        <title>Key to firefly adult light organ development and bioluminescence: homeobox transcription factors regulate luciferase expression and transportation to peroxisome.</title>
        <authorList>
            <person name="Fu X."/>
        </authorList>
    </citation>
    <scope>NUCLEOTIDE SEQUENCE [LARGE SCALE GENOMIC DNA]</scope>
</reference>
<dbReference type="InterPro" id="IPR016024">
    <property type="entry name" value="ARM-type_fold"/>
</dbReference>
<dbReference type="Proteomes" id="UP001353858">
    <property type="component" value="Unassembled WGS sequence"/>
</dbReference>
<evidence type="ECO:0000256" key="5">
    <source>
        <dbReference type="PROSITE-ProRule" id="PRU01379"/>
    </source>
</evidence>
<feature type="compositionally biased region" description="Acidic residues" evidence="6">
    <location>
        <begin position="343"/>
        <end position="360"/>
    </location>
</feature>
<feature type="active site" description="Proton donor/acceptor" evidence="5">
    <location>
        <position position="895"/>
    </location>
</feature>
<organism evidence="8 9">
    <name type="scientific">Aquatica leii</name>
    <dbReference type="NCBI Taxonomy" id="1421715"/>
    <lineage>
        <taxon>Eukaryota</taxon>
        <taxon>Metazoa</taxon>
        <taxon>Ecdysozoa</taxon>
        <taxon>Arthropoda</taxon>
        <taxon>Hexapoda</taxon>
        <taxon>Insecta</taxon>
        <taxon>Pterygota</taxon>
        <taxon>Neoptera</taxon>
        <taxon>Endopterygota</taxon>
        <taxon>Coleoptera</taxon>
        <taxon>Polyphaga</taxon>
        <taxon>Elateriformia</taxon>
        <taxon>Elateroidea</taxon>
        <taxon>Lampyridae</taxon>
        <taxon>Luciolinae</taxon>
        <taxon>Aquatica</taxon>
    </lineage>
</organism>
<dbReference type="AlphaFoldDB" id="A0AAN7P1R4"/>
<comment type="similarity">
    <text evidence="2 5">Belongs to the peptidase M14 family.</text>
</comment>
<proteinExistence type="inferred from homology"/>
<evidence type="ECO:0000259" key="7">
    <source>
        <dbReference type="PROSITE" id="PS52035"/>
    </source>
</evidence>
<dbReference type="GO" id="GO:0006508">
    <property type="term" value="P:proteolysis"/>
    <property type="evidence" value="ECO:0007669"/>
    <property type="project" value="InterPro"/>
</dbReference>
<dbReference type="Gene3D" id="2.60.40.3120">
    <property type="match status" value="1"/>
</dbReference>